<keyword evidence="1" id="KW-0472">Membrane</keyword>
<evidence type="ECO:0000256" key="1">
    <source>
        <dbReference type="SAM" id="Phobius"/>
    </source>
</evidence>
<evidence type="ECO:0000313" key="2">
    <source>
        <dbReference type="EMBL" id="GAA0716840.1"/>
    </source>
</evidence>
<evidence type="ECO:0000313" key="3">
    <source>
        <dbReference type="Proteomes" id="UP001501523"/>
    </source>
</evidence>
<name>A0ABN1ILW6_9GAMM</name>
<keyword evidence="3" id="KW-1185">Reference proteome</keyword>
<reference evidence="2 3" key="1">
    <citation type="journal article" date="2019" name="Int. J. Syst. Evol. Microbiol.">
        <title>The Global Catalogue of Microorganisms (GCM) 10K type strain sequencing project: providing services to taxonomists for standard genome sequencing and annotation.</title>
        <authorList>
            <consortium name="The Broad Institute Genomics Platform"/>
            <consortium name="The Broad Institute Genome Sequencing Center for Infectious Disease"/>
            <person name="Wu L."/>
            <person name="Ma J."/>
        </authorList>
    </citation>
    <scope>NUCLEOTIDE SEQUENCE [LARGE SCALE GENOMIC DNA]</scope>
    <source>
        <strain evidence="2 3">JCM 15421</strain>
    </source>
</reference>
<feature type="transmembrane region" description="Helical" evidence="1">
    <location>
        <begin position="20"/>
        <end position="52"/>
    </location>
</feature>
<sequence length="98" mass="9977">MFYGPFRAFRPRHPLARLLSGVLGIIAVLALIAVGMFALAALAIGGGLLLLVNAFRSARPPAASSNAQTAPAPPGVIEGEFTVIQGAASTRDPSTAAH</sequence>
<dbReference type="Proteomes" id="UP001501523">
    <property type="component" value="Unassembled WGS sequence"/>
</dbReference>
<dbReference type="EMBL" id="BAAAEU010000010">
    <property type="protein sequence ID" value="GAA0716840.1"/>
    <property type="molecule type" value="Genomic_DNA"/>
</dbReference>
<keyword evidence="1" id="KW-1133">Transmembrane helix</keyword>
<organism evidence="2 3">
    <name type="scientific">Dokdonella soli</name>
    <dbReference type="NCBI Taxonomy" id="529810"/>
    <lineage>
        <taxon>Bacteria</taxon>
        <taxon>Pseudomonadati</taxon>
        <taxon>Pseudomonadota</taxon>
        <taxon>Gammaproteobacteria</taxon>
        <taxon>Lysobacterales</taxon>
        <taxon>Rhodanobacteraceae</taxon>
        <taxon>Dokdonella</taxon>
    </lineage>
</organism>
<proteinExistence type="predicted"/>
<dbReference type="RefSeq" id="WP_343791308.1">
    <property type="nucleotide sequence ID" value="NZ_BAAAEU010000010.1"/>
</dbReference>
<protein>
    <submittedName>
        <fullName evidence="2">Uncharacterized protein</fullName>
    </submittedName>
</protein>
<gene>
    <name evidence="2" type="ORF">GCM10009105_23570</name>
</gene>
<keyword evidence="1" id="KW-0812">Transmembrane</keyword>
<comment type="caution">
    <text evidence="2">The sequence shown here is derived from an EMBL/GenBank/DDBJ whole genome shotgun (WGS) entry which is preliminary data.</text>
</comment>
<accession>A0ABN1ILW6</accession>